<dbReference type="SUPFAM" id="SSF48452">
    <property type="entry name" value="TPR-like"/>
    <property type="match status" value="1"/>
</dbReference>
<evidence type="ECO:0000256" key="3">
    <source>
        <dbReference type="PROSITE-ProRule" id="PRU00708"/>
    </source>
</evidence>
<name>B9S7L0_RICCO</name>
<feature type="repeat" description="PPR" evidence="3">
    <location>
        <begin position="167"/>
        <end position="201"/>
    </location>
</feature>
<proteinExistence type="inferred from homology"/>
<dbReference type="Pfam" id="PF13041">
    <property type="entry name" value="PPR_2"/>
    <property type="match status" value="3"/>
</dbReference>
<feature type="repeat" description="PPR" evidence="3">
    <location>
        <begin position="272"/>
        <end position="306"/>
    </location>
</feature>
<evidence type="ECO:0000256" key="2">
    <source>
        <dbReference type="ARBA" id="ARBA00022737"/>
    </source>
</evidence>
<dbReference type="InterPro" id="IPR051114">
    <property type="entry name" value="Mito_RNA_Proc_CCM1"/>
</dbReference>
<dbReference type="InterPro" id="IPR002885">
    <property type="entry name" value="PPR_rpt"/>
</dbReference>
<accession>B9S7L0</accession>
<feature type="repeat" description="PPR" evidence="3">
    <location>
        <begin position="342"/>
        <end position="376"/>
    </location>
</feature>
<feature type="repeat" description="PPR" evidence="3">
    <location>
        <begin position="307"/>
        <end position="341"/>
    </location>
</feature>
<feature type="repeat" description="PPR" evidence="3">
    <location>
        <begin position="454"/>
        <end position="488"/>
    </location>
</feature>
<dbReference type="Pfam" id="PF13812">
    <property type="entry name" value="PPR_3"/>
    <property type="match status" value="1"/>
</dbReference>
<evidence type="ECO:0000313" key="5">
    <source>
        <dbReference type="Proteomes" id="UP000008311"/>
    </source>
</evidence>
<keyword evidence="2" id="KW-0677">Repeat</keyword>
<dbReference type="Proteomes" id="UP000008311">
    <property type="component" value="Unassembled WGS sequence"/>
</dbReference>
<dbReference type="PANTHER" id="PTHR47934:SF6">
    <property type="entry name" value="MITOCHONDRIAL GROUP I INTRON SPLICING FACTOR CCM1-RELATED"/>
    <property type="match status" value="1"/>
</dbReference>
<dbReference type="AlphaFoldDB" id="B9S7L0"/>
<feature type="repeat" description="PPR" evidence="3">
    <location>
        <begin position="202"/>
        <end position="236"/>
    </location>
</feature>
<dbReference type="EMBL" id="EQ973886">
    <property type="protein sequence ID" value="EEF40383.1"/>
    <property type="molecule type" value="Genomic_DNA"/>
</dbReference>
<gene>
    <name evidence="4" type="ORF">RCOM_0609410</name>
</gene>
<dbReference type="GO" id="GO:0003729">
    <property type="term" value="F:mRNA binding"/>
    <property type="evidence" value="ECO:0000318"/>
    <property type="project" value="GO_Central"/>
</dbReference>
<comment type="similarity">
    <text evidence="1">Belongs to the PPR family. P subfamily.</text>
</comment>
<keyword evidence="5" id="KW-1185">Reference proteome</keyword>
<dbReference type="InterPro" id="IPR011990">
    <property type="entry name" value="TPR-like_helical_dom_sf"/>
</dbReference>
<sequence>MGKASFFDLNYTTKHGYKNQSCLKRTGDLHSGRTLFPLQCKGLQKSVSIDKVDKNDHDDWSSETLVLDVGRKFREQMNTKNHVSPKSYIEGPFVENEEEINNEILQHLCNKGRLMDAPRLIDVMARRSQIPNFSCCTNLIRGFIKVDQINKAARILKIMVMSGGVPDVITYNMMVGGLCKRGKLKSAIDLLEDMSLSGCPPDVVTYNTIIRCMFHNANFDQAVRFWKEQLRRGCPPYLITYTILIELVCKHCGTVRAMEVLEDMAIEGCYPDLVTYNSLVNFTCKQGKYEDAALIIINMLSHGMEPNAITYNTLLHSLCSCGLWDEVDEILTVMKETSHPPTVVTYNTLINGLCKSGLVNRAIDFFHQMVYENCLPDIVTYNTLLGALCKEECWMSPSSQFEDAVEILREMGKRDHRINSYAYRSVIDGLCNNKKTDIAIQVLEIMISSRCKPDEEIYSALINSLADAGMMEEANELRQKLINIKVLKDQSILHFL</sequence>
<dbReference type="eggNOG" id="KOG4197">
    <property type="taxonomic scope" value="Eukaryota"/>
</dbReference>
<evidence type="ECO:0000313" key="4">
    <source>
        <dbReference type="EMBL" id="EEF40383.1"/>
    </source>
</evidence>
<dbReference type="FunCoup" id="B9S7L0">
    <property type="interactions" value="90"/>
</dbReference>
<dbReference type="PROSITE" id="PS51375">
    <property type="entry name" value="PPR"/>
    <property type="match status" value="7"/>
</dbReference>
<organism evidence="4 5">
    <name type="scientific">Ricinus communis</name>
    <name type="common">Castor bean</name>
    <dbReference type="NCBI Taxonomy" id="3988"/>
    <lineage>
        <taxon>Eukaryota</taxon>
        <taxon>Viridiplantae</taxon>
        <taxon>Streptophyta</taxon>
        <taxon>Embryophyta</taxon>
        <taxon>Tracheophyta</taxon>
        <taxon>Spermatophyta</taxon>
        <taxon>Magnoliopsida</taxon>
        <taxon>eudicotyledons</taxon>
        <taxon>Gunneridae</taxon>
        <taxon>Pentapetalae</taxon>
        <taxon>rosids</taxon>
        <taxon>fabids</taxon>
        <taxon>Malpighiales</taxon>
        <taxon>Euphorbiaceae</taxon>
        <taxon>Acalyphoideae</taxon>
        <taxon>Acalypheae</taxon>
        <taxon>Ricinus</taxon>
    </lineage>
</organism>
<evidence type="ECO:0000256" key="1">
    <source>
        <dbReference type="ARBA" id="ARBA00007626"/>
    </source>
</evidence>
<dbReference type="Pfam" id="PF01535">
    <property type="entry name" value="PPR"/>
    <property type="match status" value="2"/>
</dbReference>
<protein>
    <submittedName>
        <fullName evidence="4">Pentatricopeptide repeat-containing protein, putative</fullName>
    </submittedName>
</protein>
<dbReference type="PANTHER" id="PTHR47934">
    <property type="entry name" value="PENTATRICOPEPTIDE REPEAT-CONTAINING PROTEIN PET309, MITOCHONDRIAL"/>
    <property type="match status" value="1"/>
</dbReference>
<feature type="repeat" description="PPR" evidence="3">
    <location>
        <begin position="419"/>
        <end position="453"/>
    </location>
</feature>
<dbReference type="InParanoid" id="B9S7L0"/>
<dbReference type="NCBIfam" id="TIGR00756">
    <property type="entry name" value="PPR"/>
    <property type="match status" value="7"/>
</dbReference>
<reference evidence="5" key="1">
    <citation type="journal article" date="2010" name="Nat. Biotechnol.">
        <title>Draft genome sequence of the oilseed species Ricinus communis.</title>
        <authorList>
            <person name="Chan A.P."/>
            <person name="Crabtree J."/>
            <person name="Zhao Q."/>
            <person name="Lorenzi H."/>
            <person name="Orvis J."/>
            <person name="Puiu D."/>
            <person name="Melake-Berhan A."/>
            <person name="Jones K.M."/>
            <person name="Redman J."/>
            <person name="Chen G."/>
            <person name="Cahoon E.B."/>
            <person name="Gedil M."/>
            <person name="Stanke M."/>
            <person name="Haas B.J."/>
            <person name="Wortman J.R."/>
            <person name="Fraser-Liggett C.M."/>
            <person name="Ravel J."/>
            <person name="Rabinowicz P.D."/>
        </authorList>
    </citation>
    <scope>NUCLEOTIDE SEQUENCE [LARGE SCALE GENOMIC DNA]</scope>
    <source>
        <strain evidence="5">cv. Hale</strain>
    </source>
</reference>
<dbReference type="Gene3D" id="1.25.40.10">
    <property type="entry name" value="Tetratricopeptide repeat domain"/>
    <property type="match status" value="4"/>
</dbReference>